<accession>A0A8H7TL81</accession>
<dbReference type="CDD" id="cd07000">
    <property type="entry name" value="cupin_HGO_N"/>
    <property type="match status" value="1"/>
</dbReference>
<feature type="binding site" evidence="11">
    <location>
        <position position="392"/>
    </location>
    <ligand>
        <name>Fe cation</name>
        <dbReference type="ChEBI" id="CHEBI:24875"/>
    </ligand>
</feature>
<dbReference type="EC" id="1.13.11.5" evidence="4"/>
<dbReference type="InterPro" id="IPR005708">
    <property type="entry name" value="Homogentis_dOase"/>
</dbReference>
<feature type="compositionally biased region" description="Polar residues" evidence="12">
    <location>
        <begin position="1"/>
        <end position="19"/>
    </location>
</feature>
<evidence type="ECO:0000256" key="8">
    <source>
        <dbReference type="ARBA" id="ARBA00023002"/>
    </source>
</evidence>
<dbReference type="GO" id="GO:0046872">
    <property type="term" value="F:metal ion binding"/>
    <property type="evidence" value="ECO:0007669"/>
    <property type="project" value="UniProtKB-KW"/>
</dbReference>
<comment type="cofactor">
    <cofactor evidence="1 11">
        <name>Fe cation</name>
        <dbReference type="ChEBI" id="CHEBI:24875"/>
    </cofactor>
</comment>
<sequence length="540" mass="58902">MASATSGCSARSSFATTPTPEDPYVYQTGFGNRFATEALPGTLPNARNTPQKCKYDLYSEQINGSPFISTRAALQHAWFYRIRPSVAINGINKMADNHDVTGNFSLSNPKVQFMPMQFAWDPFPIPSSEEKVDFVDGLKTIGGQGDPTLREGIAVHMYMANASMANRAFCNNDGDMLILPQQGRLDIQTEFGRMMVRPGELVVIQAGIRFKVVLPDGPARGYIQEIFGSHYELPELGPVGSNGMALPRDFEIPVASFDIDSSPWEVTYKMCGALYSCTQNHTPFDVVAWHGTYAPYKYAIEKFVTYGTLDKDQADPTISCILLAKSKIPGINISEFLAFTPKWCVTSNTFRPPYYHRNMASEVMGLLYGKYGGSSHVLEPGGLSYEASFMPHGETYETFVDASNAELGPLRVCEGTIAFMFHIGVQFSLTEYALERSGAVHLSPPDQWNDVKAGFLDHIDEINKDLAALGLPALSSQSTAAPSTPEPATSQTVVSSSSLPVPRENLEKTCPTEAPTVATDSPGSSVSAPWEIVPDVKTNA</sequence>
<dbReference type="InterPro" id="IPR046452">
    <property type="entry name" value="HgmA_N"/>
</dbReference>
<dbReference type="GO" id="GO:0004411">
    <property type="term" value="F:homogentisate 1,2-dioxygenase activity"/>
    <property type="evidence" value="ECO:0007669"/>
    <property type="project" value="UniProtKB-EC"/>
</dbReference>
<feature type="binding site" evidence="11">
    <location>
        <position position="392"/>
    </location>
    <ligand>
        <name>homogentisate</name>
        <dbReference type="ChEBI" id="CHEBI:16169"/>
    </ligand>
</feature>
<dbReference type="GO" id="GO:0006559">
    <property type="term" value="P:L-phenylalanine catabolic process"/>
    <property type="evidence" value="ECO:0007669"/>
    <property type="project" value="UniProtKB-UniPathway"/>
</dbReference>
<dbReference type="FunFam" id="2.60.120.10:FF:000034">
    <property type="entry name" value="Homogentisate 1,2-dioxygenase"/>
    <property type="match status" value="1"/>
</dbReference>
<dbReference type="PANTHER" id="PTHR11056">
    <property type="entry name" value="HOMOGENTISATE 1,2-DIOXYGENASE"/>
    <property type="match status" value="1"/>
</dbReference>
<comment type="caution">
    <text evidence="15">The sequence shown here is derived from an EMBL/GenBank/DDBJ whole genome shotgun (WGS) entry which is preliminary data.</text>
</comment>
<keyword evidence="8" id="KW-0560">Oxidoreductase</keyword>
<evidence type="ECO:0000256" key="11">
    <source>
        <dbReference type="PIRSR" id="PIRSR605708-2"/>
    </source>
</evidence>
<feature type="region of interest" description="Disordered" evidence="12">
    <location>
        <begin position="476"/>
        <end position="540"/>
    </location>
</feature>
<dbReference type="SUPFAM" id="SSF51182">
    <property type="entry name" value="RmlC-like cupins"/>
    <property type="match status" value="1"/>
</dbReference>
<name>A0A8H7TL81_9HELO</name>
<dbReference type="OrthoDB" id="1689029at2759"/>
<feature type="region of interest" description="Disordered" evidence="12">
    <location>
        <begin position="1"/>
        <end position="20"/>
    </location>
</feature>
<comment type="similarity">
    <text evidence="3">Belongs to the homogentisate dioxygenase family.</text>
</comment>
<comment type="pathway">
    <text evidence="2">Amino-acid degradation; L-phenylalanine degradation; acetoacetate and fumarate from L-phenylalanine: step 4/6.</text>
</comment>
<dbReference type="InterPro" id="IPR014710">
    <property type="entry name" value="RmlC-like_jellyroll"/>
</dbReference>
<keyword evidence="9 11" id="KW-0408">Iron</keyword>
<dbReference type="Proteomes" id="UP000664132">
    <property type="component" value="Unassembled WGS sequence"/>
</dbReference>
<evidence type="ECO:0000256" key="3">
    <source>
        <dbReference type="ARBA" id="ARBA00007757"/>
    </source>
</evidence>
<dbReference type="InterPro" id="IPR011051">
    <property type="entry name" value="RmlC_Cupin_sf"/>
</dbReference>
<evidence type="ECO:0000256" key="9">
    <source>
        <dbReference type="ARBA" id="ARBA00023004"/>
    </source>
</evidence>
<dbReference type="Pfam" id="PF20510">
    <property type="entry name" value="HgmA_N"/>
    <property type="match status" value="1"/>
</dbReference>
<dbReference type="UniPathway" id="UPA00139">
    <property type="reaction ID" value="UER00339"/>
</dbReference>
<organism evidence="15 16">
    <name type="scientific">Cadophora malorum</name>
    <dbReference type="NCBI Taxonomy" id="108018"/>
    <lineage>
        <taxon>Eukaryota</taxon>
        <taxon>Fungi</taxon>
        <taxon>Dikarya</taxon>
        <taxon>Ascomycota</taxon>
        <taxon>Pezizomycotina</taxon>
        <taxon>Leotiomycetes</taxon>
        <taxon>Helotiales</taxon>
        <taxon>Ploettnerulaceae</taxon>
        <taxon>Cadophora</taxon>
    </lineage>
</organism>
<evidence type="ECO:0000256" key="5">
    <source>
        <dbReference type="ARBA" id="ARBA00022723"/>
    </source>
</evidence>
<evidence type="ECO:0000259" key="13">
    <source>
        <dbReference type="Pfam" id="PF04209"/>
    </source>
</evidence>
<dbReference type="EMBL" id="JAFJYH010000062">
    <property type="protein sequence ID" value="KAG4421612.1"/>
    <property type="molecule type" value="Genomic_DNA"/>
</dbReference>
<evidence type="ECO:0000313" key="15">
    <source>
        <dbReference type="EMBL" id="KAG4421612.1"/>
    </source>
</evidence>
<keyword evidence="5 11" id="KW-0479">Metal-binding</keyword>
<proteinExistence type="inferred from homology"/>
<evidence type="ECO:0000256" key="2">
    <source>
        <dbReference type="ARBA" id="ARBA00004704"/>
    </source>
</evidence>
<feature type="binding site" evidence="11">
    <location>
        <position position="362"/>
    </location>
    <ligand>
        <name>Fe cation</name>
        <dbReference type="ChEBI" id="CHEBI:24875"/>
    </ligand>
</feature>
<protein>
    <recommendedName>
        <fullName evidence="4">homogentisate 1,2-dioxygenase</fullName>
        <ecNumber evidence="4">1.13.11.5</ecNumber>
    </recommendedName>
</protein>
<dbReference type="PANTHER" id="PTHR11056:SF4">
    <property type="entry name" value="HOMOGENTISATE 1,2-DIOXYGENASE"/>
    <property type="match status" value="1"/>
</dbReference>
<feature type="binding site" evidence="11">
    <location>
        <position position="356"/>
    </location>
    <ligand>
        <name>Fe cation</name>
        <dbReference type="ChEBI" id="CHEBI:24875"/>
    </ligand>
</feature>
<keyword evidence="10" id="KW-0585">Phenylalanine catabolism</keyword>
<evidence type="ECO:0000259" key="14">
    <source>
        <dbReference type="Pfam" id="PF20510"/>
    </source>
</evidence>
<evidence type="ECO:0000256" key="12">
    <source>
        <dbReference type="SAM" id="MobiDB-lite"/>
    </source>
</evidence>
<feature type="domain" description="Homogentisate 1,2-dioxygenase C-terminal" evidence="13">
    <location>
        <begin position="302"/>
        <end position="452"/>
    </location>
</feature>
<dbReference type="GO" id="GO:0006572">
    <property type="term" value="P:L-tyrosine catabolic process"/>
    <property type="evidence" value="ECO:0007669"/>
    <property type="project" value="UniProtKB-KW"/>
</dbReference>
<dbReference type="InterPro" id="IPR046451">
    <property type="entry name" value="HgmA_C"/>
</dbReference>
<keyword evidence="16" id="KW-1185">Reference proteome</keyword>
<dbReference type="GO" id="GO:0005737">
    <property type="term" value="C:cytoplasm"/>
    <property type="evidence" value="ECO:0007669"/>
    <property type="project" value="TreeGrafter"/>
</dbReference>
<dbReference type="AlphaFoldDB" id="A0A8H7TL81"/>
<evidence type="ECO:0000256" key="6">
    <source>
        <dbReference type="ARBA" id="ARBA00022878"/>
    </source>
</evidence>
<feature type="domain" description="Homogentisate 1,2-dioxygenase N-terminal" evidence="14">
    <location>
        <begin position="26"/>
        <end position="299"/>
    </location>
</feature>
<dbReference type="Gene3D" id="2.60.120.10">
    <property type="entry name" value="Jelly Rolls"/>
    <property type="match status" value="1"/>
</dbReference>
<feature type="binding site" evidence="11">
    <location>
        <position position="371"/>
    </location>
    <ligand>
        <name>homogentisate</name>
        <dbReference type="ChEBI" id="CHEBI:16169"/>
    </ligand>
</feature>
<feature type="compositionally biased region" description="Polar residues" evidence="12">
    <location>
        <begin position="518"/>
        <end position="527"/>
    </location>
</feature>
<evidence type="ECO:0000256" key="7">
    <source>
        <dbReference type="ARBA" id="ARBA00022964"/>
    </source>
</evidence>
<evidence type="ECO:0000256" key="1">
    <source>
        <dbReference type="ARBA" id="ARBA00001962"/>
    </source>
</evidence>
<keyword evidence="7" id="KW-0223">Dioxygenase</keyword>
<keyword evidence="6" id="KW-0828">Tyrosine catabolism</keyword>
<evidence type="ECO:0000256" key="10">
    <source>
        <dbReference type="ARBA" id="ARBA00023232"/>
    </source>
</evidence>
<reference evidence="15" key="1">
    <citation type="submission" date="2021-02" db="EMBL/GenBank/DDBJ databases">
        <title>Genome sequence Cadophora malorum strain M34.</title>
        <authorList>
            <person name="Stefanovic E."/>
            <person name="Vu D."/>
            <person name="Scully C."/>
            <person name="Dijksterhuis J."/>
            <person name="Roader J."/>
            <person name="Houbraken J."/>
        </authorList>
    </citation>
    <scope>NUCLEOTIDE SEQUENCE</scope>
    <source>
        <strain evidence="15">M34</strain>
    </source>
</reference>
<dbReference type="Pfam" id="PF04209">
    <property type="entry name" value="HgmA_C"/>
    <property type="match status" value="1"/>
</dbReference>
<feature type="compositionally biased region" description="Polar residues" evidence="12">
    <location>
        <begin position="476"/>
        <end position="499"/>
    </location>
</feature>
<evidence type="ECO:0000256" key="4">
    <source>
        <dbReference type="ARBA" id="ARBA00013127"/>
    </source>
</evidence>
<gene>
    <name evidence="15" type="ORF">IFR04_005231</name>
</gene>
<evidence type="ECO:0000313" key="16">
    <source>
        <dbReference type="Proteomes" id="UP000664132"/>
    </source>
</evidence>